<sequence>MGVWQPCCCPHPWVSGRPPYSPLDPAGRCLRALEAGGSQAEPRPLGEGASLVLPLFRPPLSCSTEKCHLGWPVSAAPPRRPQHGCRECLVWLGALHSQGLPPRSPHDWRSLAGTSPLPPLSVRFNFHLPSRGGKRRLNEFPEESAAGRPSPARGETQSQLKGGPSASRLSAPGVLGVFPGPLPSGWVEGAARGGQRTEATVPWGLPHPCGCACGRAIGLGGGTEQGGSSGETGSWARLSRAPGAARAALLRDPGPGCCAGSWGEETPWAPVPNCNTSSVQRPAPRRPAGRDTLCGRPRPCCLGTLPSARGPSHAHCCPRGPSSQQARPHSWGQLRARPCGPRSVHSLIHVTPGEHLTPRPSGWGHTRTRLKRIS</sequence>
<proteinExistence type="predicted"/>
<accession>A0A8B8T2Z7</accession>
<dbReference type="GeneID" id="116663840"/>
<keyword evidence="2" id="KW-1185">Reference proteome</keyword>
<gene>
    <name evidence="3" type="primary">LOC116663840</name>
</gene>
<dbReference type="Proteomes" id="UP000694856">
    <property type="component" value="Chromosome 5"/>
</dbReference>
<protein>
    <submittedName>
        <fullName evidence="3">Uncharacterized protein LOC116663840</fullName>
    </submittedName>
</protein>
<dbReference type="RefSeq" id="XP_032336640.1">
    <property type="nucleotide sequence ID" value="XM_032480749.1"/>
</dbReference>
<organism evidence="2 3">
    <name type="scientific">Camelus ferus</name>
    <name type="common">Wild bactrian camel</name>
    <name type="synonym">Camelus bactrianus ferus</name>
    <dbReference type="NCBI Taxonomy" id="419612"/>
    <lineage>
        <taxon>Eukaryota</taxon>
        <taxon>Metazoa</taxon>
        <taxon>Chordata</taxon>
        <taxon>Craniata</taxon>
        <taxon>Vertebrata</taxon>
        <taxon>Euteleostomi</taxon>
        <taxon>Mammalia</taxon>
        <taxon>Eutheria</taxon>
        <taxon>Laurasiatheria</taxon>
        <taxon>Artiodactyla</taxon>
        <taxon>Tylopoda</taxon>
        <taxon>Camelidae</taxon>
        <taxon>Camelus</taxon>
    </lineage>
</organism>
<dbReference type="AlphaFoldDB" id="A0A8B8T2Z7"/>
<evidence type="ECO:0000313" key="3">
    <source>
        <dbReference type="RefSeq" id="XP_032336640.1"/>
    </source>
</evidence>
<feature type="region of interest" description="Disordered" evidence="1">
    <location>
        <begin position="269"/>
        <end position="290"/>
    </location>
</feature>
<evidence type="ECO:0000313" key="2">
    <source>
        <dbReference type="Proteomes" id="UP000694856"/>
    </source>
</evidence>
<evidence type="ECO:0000256" key="1">
    <source>
        <dbReference type="SAM" id="MobiDB-lite"/>
    </source>
</evidence>
<dbReference type="KEGG" id="cfr:116663840"/>
<feature type="region of interest" description="Disordered" evidence="1">
    <location>
        <begin position="352"/>
        <end position="374"/>
    </location>
</feature>
<reference evidence="3" key="1">
    <citation type="submission" date="2025-08" db="UniProtKB">
        <authorList>
            <consortium name="RefSeq"/>
        </authorList>
    </citation>
    <scope>IDENTIFICATION</scope>
    <source>
        <tissue evidence="3">Ear skin</tissue>
    </source>
</reference>
<name>A0A8B8T2Z7_CAMFR</name>
<feature type="region of interest" description="Disordered" evidence="1">
    <location>
        <begin position="133"/>
        <end position="174"/>
    </location>
</feature>